<proteinExistence type="inferred from homology"/>
<organism evidence="4 5">
    <name type="scientific">Nelumbo nucifera</name>
    <name type="common">Sacred lotus</name>
    <dbReference type="NCBI Taxonomy" id="4432"/>
    <lineage>
        <taxon>Eukaryota</taxon>
        <taxon>Viridiplantae</taxon>
        <taxon>Streptophyta</taxon>
        <taxon>Embryophyta</taxon>
        <taxon>Tracheophyta</taxon>
        <taxon>Spermatophyta</taxon>
        <taxon>Magnoliopsida</taxon>
        <taxon>Proteales</taxon>
        <taxon>Nelumbonaceae</taxon>
        <taxon>Nelumbo</taxon>
    </lineage>
</organism>
<evidence type="ECO:0000313" key="4">
    <source>
        <dbReference type="EMBL" id="DAD21357.1"/>
    </source>
</evidence>
<comment type="similarity">
    <text evidence="2">Belongs to the NPH3 family.</text>
</comment>
<keyword evidence="5" id="KW-1185">Reference proteome</keyword>
<dbReference type="UniPathway" id="UPA00143"/>
<accession>A0A822XM61</accession>
<evidence type="ECO:0000256" key="1">
    <source>
        <dbReference type="ARBA" id="ARBA00022786"/>
    </source>
</evidence>
<dbReference type="EMBL" id="DUZY01000001">
    <property type="protein sequence ID" value="DAD21357.1"/>
    <property type="molecule type" value="Genomic_DNA"/>
</dbReference>
<dbReference type="PROSITE" id="PS51649">
    <property type="entry name" value="NPH3"/>
    <property type="match status" value="1"/>
</dbReference>
<evidence type="ECO:0000256" key="2">
    <source>
        <dbReference type="PROSITE-ProRule" id="PRU00982"/>
    </source>
</evidence>
<evidence type="ECO:0000313" key="5">
    <source>
        <dbReference type="Proteomes" id="UP000607653"/>
    </source>
</evidence>
<dbReference type="Proteomes" id="UP000607653">
    <property type="component" value="Unassembled WGS sequence"/>
</dbReference>
<dbReference type="InterPro" id="IPR027356">
    <property type="entry name" value="NPH3_dom"/>
</dbReference>
<dbReference type="GO" id="GO:0016567">
    <property type="term" value="P:protein ubiquitination"/>
    <property type="evidence" value="ECO:0007669"/>
    <property type="project" value="UniProtKB-UniPathway"/>
</dbReference>
<sequence>MTEDYAVGNLVGRTEDYLNEVALKSLAGAISVLHTSENLLPTAEKVKLVSRSIDAVAYLAYKESQFCLPGRTETRHESINSYSGSHLKPIVDWWAEDLTVLRIDIFHRVLMAMLARGFKQYSLGPILMIYAQKSLRGLVRNHSENPINVVFLFFSHVPDSKSWRRKYLGGGGKILSQSKNTRRGSCWRPL</sequence>
<keyword evidence="1" id="KW-0833">Ubl conjugation pathway</keyword>
<evidence type="ECO:0000259" key="3">
    <source>
        <dbReference type="PROSITE" id="PS51649"/>
    </source>
</evidence>
<dbReference type="InterPro" id="IPR043454">
    <property type="entry name" value="NPH3/RPT2-like"/>
</dbReference>
<comment type="caution">
    <text evidence="4">The sequence shown here is derived from an EMBL/GenBank/DDBJ whole genome shotgun (WGS) entry which is preliminary data.</text>
</comment>
<dbReference type="AlphaFoldDB" id="A0A822XM61"/>
<reference evidence="4 5" key="1">
    <citation type="journal article" date="2020" name="Mol. Biol. Evol.">
        <title>Distinct Expression and Methylation Patterns for Genes with Different Fates following a Single Whole-Genome Duplication in Flowering Plants.</title>
        <authorList>
            <person name="Shi T."/>
            <person name="Rahmani R.S."/>
            <person name="Gugger P.F."/>
            <person name="Wang M."/>
            <person name="Li H."/>
            <person name="Zhang Y."/>
            <person name="Li Z."/>
            <person name="Wang Q."/>
            <person name="Van de Peer Y."/>
            <person name="Marchal K."/>
            <person name="Chen J."/>
        </authorList>
    </citation>
    <scope>NUCLEOTIDE SEQUENCE [LARGE SCALE GENOMIC DNA]</scope>
    <source>
        <tissue evidence="4">Leaf</tissue>
    </source>
</reference>
<feature type="domain" description="NPH3" evidence="3">
    <location>
        <begin position="92"/>
        <end position="190"/>
    </location>
</feature>
<protein>
    <recommendedName>
        <fullName evidence="3">NPH3 domain-containing protein</fullName>
    </recommendedName>
</protein>
<dbReference type="PANTHER" id="PTHR32370">
    <property type="entry name" value="OS12G0117600 PROTEIN"/>
    <property type="match status" value="1"/>
</dbReference>
<dbReference type="Pfam" id="PF03000">
    <property type="entry name" value="NPH3"/>
    <property type="match status" value="1"/>
</dbReference>
<gene>
    <name evidence="4" type="ORF">HUJ06_022820</name>
</gene>
<name>A0A822XM61_NELNU</name>